<dbReference type="Pfam" id="PF10313">
    <property type="entry name" value="DUF2415"/>
    <property type="match status" value="1"/>
</dbReference>
<feature type="domain" description="DUF2415" evidence="2">
    <location>
        <begin position="278"/>
        <end position="317"/>
    </location>
</feature>
<proteinExistence type="predicted"/>
<feature type="region of interest" description="Disordered" evidence="1">
    <location>
        <begin position="634"/>
        <end position="656"/>
    </location>
</feature>
<evidence type="ECO:0000313" key="3">
    <source>
        <dbReference type="EMBL" id="KAK6958013.1"/>
    </source>
</evidence>
<feature type="region of interest" description="Disordered" evidence="1">
    <location>
        <begin position="503"/>
        <end position="535"/>
    </location>
</feature>
<protein>
    <recommendedName>
        <fullName evidence="2">DUF2415 domain-containing protein</fullName>
    </recommendedName>
</protein>
<feature type="compositionally biased region" description="Basic and acidic residues" evidence="1">
    <location>
        <begin position="339"/>
        <end position="361"/>
    </location>
</feature>
<feature type="compositionally biased region" description="Basic and acidic residues" evidence="1">
    <location>
        <begin position="371"/>
        <end position="383"/>
    </location>
</feature>
<dbReference type="InterPro" id="IPR015943">
    <property type="entry name" value="WD40/YVTN_repeat-like_dom_sf"/>
</dbReference>
<feature type="region of interest" description="Disordered" evidence="1">
    <location>
        <begin position="328"/>
        <end position="401"/>
    </location>
</feature>
<evidence type="ECO:0000259" key="2">
    <source>
        <dbReference type="Pfam" id="PF10313"/>
    </source>
</evidence>
<feature type="compositionally biased region" description="Polar residues" evidence="1">
    <location>
        <begin position="388"/>
        <end position="398"/>
    </location>
</feature>
<accession>A0AAX6N005</accession>
<gene>
    <name evidence="3" type="ORF">Daesc_000806</name>
</gene>
<evidence type="ECO:0000313" key="4">
    <source>
        <dbReference type="Proteomes" id="UP001369815"/>
    </source>
</evidence>
<dbReference type="EMBL" id="JBANMG010000001">
    <property type="protein sequence ID" value="KAK6958013.1"/>
    <property type="molecule type" value="Genomic_DNA"/>
</dbReference>
<dbReference type="SUPFAM" id="SSF101908">
    <property type="entry name" value="Putative isomerase YbhE"/>
    <property type="match status" value="1"/>
</dbReference>
<dbReference type="Proteomes" id="UP001369815">
    <property type="component" value="Unassembled WGS sequence"/>
</dbReference>
<reference evidence="3 4" key="1">
    <citation type="journal article" date="2024" name="Front Chem Biol">
        <title>Unveiling the potential of Daldinia eschscholtzii MFLUCC 19-0629 through bioactivity and bioinformatics studies for enhanced sustainable agriculture production.</title>
        <authorList>
            <person name="Brooks S."/>
            <person name="Weaver J.A."/>
            <person name="Klomchit A."/>
            <person name="Alharthi S.A."/>
            <person name="Onlamun T."/>
            <person name="Nurani R."/>
            <person name="Vong T.K."/>
            <person name="Alberti F."/>
            <person name="Greco C."/>
        </authorList>
    </citation>
    <scope>NUCLEOTIDE SEQUENCE [LARGE SCALE GENOMIC DNA]</scope>
    <source>
        <strain evidence="3">MFLUCC 19-0629</strain>
    </source>
</reference>
<name>A0AAX6N005_9PEZI</name>
<dbReference type="PANTHER" id="PTHR43991">
    <property type="entry name" value="WD REPEAT PROTEIN (AFU_ORTHOLOGUE AFUA_8G05640)-RELATED"/>
    <property type="match status" value="1"/>
</dbReference>
<sequence length="656" mass="73773">MAVDEEASHWQLRSLVGAEQQGVIYFPAGVNNTHIQRLDTSTRECETIKVISFHPRCLIASKGWICCGGENGEFVVIRESGNSDTQADTLSRDVRSRLTSLESSTMTESTIYQLERDMLSVVERINVAVVANNDKTITVVSLYEPNLHKDVFEYPDCVNRGVISPDGTVLAAVCDDAYLYIHAREQFNKSYEGLSRRITRPSSRWVSLPKIRLKGQWKDDATDCRGSFAVCFSSSGKYLAVGTQYGTISIFDAVKLKDPNSEPLIAYFNSARAPGEYGAVRDMAFSPGPFDLLAWSEHRGRIGVADARTNFKRRQIISIDSHEGFNHFSLNDSSTIDPRLLDPRSEHTTEGDRGADNDRNADSSPLGAMDRWNRSISDRRPLPDPETSDPTSRVNQPFSADEVSILEALQAQRRRREVRDRGEQLEQHFMEHRNQRAAERNALRSTGWADRVSLQNGRTRRANVRNPIVRYLSSYHFGTNRTNMDVEQREALTRFLERERIREARDQHRSSANPAAPEQERERGSSIPRDLGRSRTSIMRTLAQNFDTISQTMRPQGQYNEAGNDSSATSRDPWYVGGSGSGWADLENLASISGWTGGLTDNARTETSRARRGIPVIADVWGNDSLFSRIRMGSREHTQNPDDTAGLTWSEDGRIL</sequence>
<comment type="caution">
    <text evidence="3">The sequence shown here is derived from an EMBL/GenBank/DDBJ whole genome shotgun (WGS) entry which is preliminary data.</text>
</comment>
<organism evidence="3 4">
    <name type="scientific">Daldinia eschscholtzii</name>
    <dbReference type="NCBI Taxonomy" id="292717"/>
    <lineage>
        <taxon>Eukaryota</taxon>
        <taxon>Fungi</taxon>
        <taxon>Dikarya</taxon>
        <taxon>Ascomycota</taxon>
        <taxon>Pezizomycotina</taxon>
        <taxon>Sordariomycetes</taxon>
        <taxon>Xylariomycetidae</taxon>
        <taxon>Xylariales</taxon>
        <taxon>Hypoxylaceae</taxon>
        <taxon>Daldinia</taxon>
    </lineage>
</organism>
<dbReference type="AlphaFoldDB" id="A0AAX6N005"/>
<dbReference type="PANTHER" id="PTHR43991:SF9">
    <property type="entry name" value="DUF2415 DOMAIN-CONTAINING PROTEIN"/>
    <property type="match status" value="1"/>
</dbReference>
<dbReference type="InterPro" id="IPR019417">
    <property type="entry name" value="DUF2415"/>
</dbReference>
<evidence type="ECO:0000256" key="1">
    <source>
        <dbReference type="SAM" id="MobiDB-lite"/>
    </source>
</evidence>
<dbReference type="Gene3D" id="2.130.10.10">
    <property type="entry name" value="YVTN repeat-like/Quinoprotein amine dehydrogenase"/>
    <property type="match status" value="2"/>
</dbReference>
<keyword evidence="4" id="KW-1185">Reference proteome</keyword>